<accession>A0A2P6QN47</accession>
<dbReference type="EMBL" id="PDCK01000043">
    <property type="protein sequence ID" value="PRQ35585.1"/>
    <property type="molecule type" value="Genomic_DNA"/>
</dbReference>
<reference evidence="1 2" key="1">
    <citation type="journal article" date="2018" name="Nat. Genet.">
        <title>The Rosa genome provides new insights in the design of modern roses.</title>
        <authorList>
            <person name="Bendahmane M."/>
        </authorList>
    </citation>
    <scope>NUCLEOTIDE SEQUENCE [LARGE SCALE GENOMIC DNA]</scope>
    <source>
        <strain evidence="2">cv. Old Blush</strain>
    </source>
</reference>
<comment type="caution">
    <text evidence="1">The sequence shown here is derived from an EMBL/GenBank/DDBJ whole genome shotgun (WGS) entry which is preliminary data.</text>
</comment>
<dbReference type="Proteomes" id="UP000238479">
    <property type="component" value="Chromosome 5"/>
</dbReference>
<dbReference type="Gramene" id="PRQ35585">
    <property type="protein sequence ID" value="PRQ35585"/>
    <property type="gene ID" value="RchiOBHm_Chr5g0081601"/>
</dbReference>
<keyword evidence="2" id="KW-1185">Reference proteome</keyword>
<gene>
    <name evidence="1" type="ORF">RchiOBHm_Chr5g0081601</name>
</gene>
<evidence type="ECO:0000313" key="2">
    <source>
        <dbReference type="Proteomes" id="UP000238479"/>
    </source>
</evidence>
<sequence length="50" mass="5346">MRSGSICRRPMVFTSPLGSSTRSSMSISSRAFILAGTGFRVPIRVLASGR</sequence>
<protein>
    <submittedName>
        <fullName evidence="1">Uncharacterized protein</fullName>
    </submittedName>
</protein>
<dbReference type="AlphaFoldDB" id="A0A2P6QN47"/>
<name>A0A2P6QN47_ROSCH</name>
<evidence type="ECO:0000313" key="1">
    <source>
        <dbReference type="EMBL" id="PRQ35585.1"/>
    </source>
</evidence>
<organism evidence="1 2">
    <name type="scientific">Rosa chinensis</name>
    <name type="common">China rose</name>
    <dbReference type="NCBI Taxonomy" id="74649"/>
    <lineage>
        <taxon>Eukaryota</taxon>
        <taxon>Viridiplantae</taxon>
        <taxon>Streptophyta</taxon>
        <taxon>Embryophyta</taxon>
        <taxon>Tracheophyta</taxon>
        <taxon>Spermatophyta</taxon>
        <taxon>Magnoliopsida</taxon>
        <taxon>eudicotyledons</taxon>
        <taxon>Gunneridae</taxon>
        <taxon>Pentapetalae</taxon>
        <taxon>rosids</taxon>
        <taxon>fabids</taxon>
        <taxon>Rosales</taxon>
        <taxon>Rosaceae</taxon>
        <taxon>Rosoideae</taxon>
        <taxon>Rosoideae incertae sedis</taxon>
        <taxon>Rosa</taxon>
    </lineage>
</organism>
<proteinExistence type="predicted"/>